<dbReference type="STRING" id="1423720.FC67_GL001246"/>
<evidence type="ECO:0000313" key="2">
    <source>
        <dbReference type="EMBL" id="AUI71967.1"/>
    </source>
</evidence>
<dbReference type="OrthoDB" id="2299884at2"/>
<feature type="transmembrane region" description="Helical" evidence="1">
    <location>
        <begin position="27"/>
        <end position="46"/>
    </location>
</feature>
<feature type="transmembrane region" description="Helical" evidence="1">
    <location>
        <begin position="53"/>
        <end position="71"/>
    </location>
</feature>
<keyword evidence="1" id="KW-0472">Membrane</keyword>
<dbReference type="Proteomes" id="UP000234653">
    <property type="component" value="Chromosome"/>
</dbReference>
<reference evidence="2 3" key="1">
    <citation type="submission" date="2016-12" db="EMBL/GenBank/DDBJ databases">
        <title>The whole genome sequencing and assembly of Lactobacillus alimentarius DSM 20249T strain.</title>
        <authorList>
            <person name="Lee Y.-J."/>
            <person name="Yi H."/>
            <person name="Bahn Y.-S."/>
            <person name="Kim J.F."/>
            <person name="Lee D.-W."/>
        </authorList>
    </citation>
    <scope>NUCLEOTIDE SEQUENCE [LARGE SCALE GENOMIC DNA]</scope>
    <source>
        <strain evidence="2 3">DSM 20249</strain>
    </source>
</reference>
<dbReference type="KEGG" id="lali:LA20249_07160"/>
<keyword evidence="3" id="KW-1185">Reference proteome</keyword>
<evidence type="ECO:0000256" key="1">
    <source>
        <dbReference type="SAM" id="Phobius"/>
    </source>
</evidence>
<name>A0A2K9HJS8_9LACO</name>
<dbReference type="AlphaFoldDB" id="A0A2K9HJS8"/>
<sequence>MLGVFFVIGSIASLILEKYVLANNSHVWLGAIVPVLSIIFIVWQMLNDSMKFNTINVLLAVAYVSLNFIFWGQGNDLYHQRVVHKVYKSSDLQ</sequence>
<organism evidence="2 3">
    <name type="scientific">Companilactobacillus alimentarius DSM 20249</name>
    <dbReference type="NCBI Taxonomy" id="1423720"/>
    <lineage>
        <taxon>Bacteria</taxon>
        <taxon>Bacillati</taxon>
        <taxon>Bacillota</taxon>
        <taxon>Bacilli</taxon>
        <taxon>Lactobacillales</taxon>
        <taxon>Lactobacillaceae</taxon>
        <taxon>Companilactobacillus</taxon>
    </lineage>
</organism>
<keyword evidence="1" id="KW-0812">Transmembrane</keyword>
<evidence type="ECO:0000313" key="3">
    <source>
        <dbReference type="Proteomes" id="UP000234653"/>
    </source>
</evidence>
<keyword evidence="1" id="KW-1133">Transmembrane helix</keyword>
<dbReference type="RefSeq" id="WP_057737085.1">
    <property type="nucleotide sequence ID" value="NZ_AZDQ01000005.1"/>
</dbReference>
<dbReference type="EMBL" id="CP018867">
    <property type="protein sequence ID" value="AUI71967.1"/>
    <property type="molecule type" value="Genomic_DNA"/>
</dbReference>
<proteinExistence type="predicted"/>
<gene>
    <name evidence="2" type="ORF">LA20249_07160</name>
</gene>
<accession>A0A2K9HJS8</accession>
<protein>
    <submittedName>
        <fullName evidence="2">Uncharacterized protein</fullName>
    </submittedName>
</protein>